<dbReference type="InterPro" id="IPR012338">
    <property type="entry name" value="Beta-lactam/transpept-like"/>
</dbReference>
<feature type="region of interest" description="Disordered" evidence="1">
    <location>
        <begin position="1"/>
        <end position="21"/>
    </location>
</feature>
<keyword evidence="4" id="KW-0378">Hydrolase</keyword>
<name>A0ABW4FGV9_9PSEU</name>
<reference evidence="5" key="1">
    <citation type="journal article" date="2019" name="Int. J. Syst. Evol. Microbiol.">
        <title>The Global Catalogue of Microorganisms (GCM) 10K type strain sequencing project: providing services to taxonomists for standard genome sequencing and annotation.</title>
        <authorList>
            <consortium name="The Broad Institute Genomics Platform"/>
            <consortium name="The Broad Institute Genome Sequencing Center for Infectious Disease"/>
            <person name="Wu L."/>
            <person name="Ma J."/>
        </authorList>
    </citation>
    <scope>NUCLEOTIDE SEQUENCE [LARGE SCALE GENOMIC DNA]</scope>
    <source>
        <strain evidence="5">JCM 12165</strain>
    </source>
</reference>
<dbReference type="InterPro" id="IPR001466">
    <property type="entry name" value="Beta-lactam-related"/>
</dbReference>
<organism evidence="4 5">
    <name type="scientific">Pseudonocardia aurantiaca</name>
    <dbReference type="NCBI Taxonomy" id="75290"/>
    <lineage>
        <taxon>Bacteria</taxon>
        <taxon>Bacillati</taxon>
        <taxon>Actinomycetota</taxon>
        <taxon>Actinomycetes</taxon>
        <taxon>Pseudonocardiales</taxon>
        <taxon>Pseudonocardiaceae</taxon>
        <taxon>Pseudonocardia</taxon>
    </lineage>
</organism>
<dbReference type="Proteomes" id="UP001597145">
    <property type="component" value="Unassembled WGS sequence"/>
</dbReference>
<comment type="caution">
    <text evidence="4">The sequence shown here is derived from an EMBL/GenBank/DDBJ whole genome shotgun (WGS) entry which is preliminary data.</text>
</comment>
<feature type="domain" description="Beta-lactamase-related" evidence="3">
    <location>
        <begin position="113"/>
        <end position="413"/>
    </location>
</feature>
<evidence type="ECO:0000313" key="4">
    <source>
        <dbReference type="EMBL" id="MFD1529875.1"/>
    </source>
</evidence>
<dbReference type="Pfam" id="PF00144">
    <property type="entry name" value="Beta-lactamase"/>
    <property type="match status" value="1"/>
</dbReference>
<dbReference type="GO" id="GO:0016787">
    <property type="term" value="F:hydrolase activity"/>
    <property type="evidence" value="ECO:0007669"/>
    <property type="project" value="UniProtKB-KW"/>
</dbReference>
<sequence length="437" mass="45787">MTPRTTTPRTTTPRPATTDRRTRTVIRRAATSLVAVAALTAAAACTVPAGTGTSPGAASPGTASPGAASLGTAPGYAATLRPELERIAEDLLVTGGVVLVRSPELGDWTWVTGSRTRLGNDPVQVGDHVRVGSNTKTWTGTVILQLVQEGKIALADPVSKYRPEVPGGDRITIANLLEMRSGLANYTLDVDLNNRGDIYPTQAWKPEELLAKAFAMPPVAEPGTTFYYSNTNTVLLGLIIEQLTGTPVAEEFQNRLFAPLGMKGTELPDLSSNAMPAPYARGYTYGTNLGTMYSPVLPDDVQAAAKAGEITPMDVTGANPSWAWTAGSGTSTAEDLARWVQALVGGGMLNADMQRQRLDSLQPSGADPGSAAYGLALARFGPSVYGHTGELPGYNSFMGYDPARRITIVTWATPAPAVNGDPPAVELAKAVMGALYS</sequence>
<feature type="chain" id="PRO_5046793780" evidence="2">
    <location>
        <begin position="44"/>
        <end position="437"/>
    </location>
</feature>
<keyword evidence="5" id="KW-1185">Reference proteome</keyword>
<dbReference type="Gene3D" id="3.40.710.10">
    <property type="entry name" value="DD-peptidase/beta-lactamase superfamily"/>
    <property type="match status" value="1"/>
</dbReference>
<evidence type="ECO:0000256" key="2">
    <source>
        <dbReference type="SAM" id="SignalP"/>
    </source>
</evidence>
<proteinExistence type="predicted"/>
<dbReference type="RefSeq" id="WP_343975880.1">
    <property type="nucleotide sequence ID" value="NZ_BAAAJG010000008.1"/>
</dbReference>
<evidence type="ECO:0000259" key="3">
    <source>
        <dbReference type="Pfam" id="PF00144"/>
    </source>
</evidence>
<feature type="signal peptide" evidence="2">
    <location>
        <begin position="1"/>
        <end position="43"/>
    </location>
</feature>
<dbReference type="EMBL" id="JBHUCP010000006">
    <property type="protein sequence ID" value="MFD1529875.1"/>
    <property type="molecule type" value="Genomic_DNA"/>
</dbReference>
<accession>A0ABW4FGV9</accession>
<feature type="compositionally biased region" description="Low complexity" evidence="1">
    <location>
        <begin position="1"/>
        <end position="16"/>
    </location>
</feature>
<dbReference type="EC" id="3.-.-.-" evidence="4"/>
<dbReference type="PANTHER" id="PTHR46825:SF7">
    <property type="entry name" value="D-ALANYL-D-ALANINE CARBOXYPEPTIDASE"/>
    <property type="match status" value="1"/>
</dbReference>
<gene>
    <name evidence="4" type="ORF">ACFSCY_10515</name>
</gene>
<keyword evidence="2" id="KW-0732">Signal</keyword>
<dbReference type="SUPFAM" id="SSF56601">
    <property type="entry name" value="beta-lactamase/transpeptidase-like"/>
    <property type="match status" value="1"/>
</dbReference>
<evidence type="ECO:0000256" key="1">
    <source>
        <dbReference type="SAM" id="MobiDB-lite"/>
    </source>
</evidence>
<dbReference type="PANTHER" id="PTHR46825">
    <property type="entry name" value="D-ALANYL-D-ALANINE-CARBOXYPEPTIDASE/ENDOPEPTIDASE AMPH"/>
    <property type="match status" value="1"/>
</dbReference>
<protein>
    <submittedName>
        <fullName evidence="4">Serine hydrolase domain-containing protein</fullName>
        <ecNumber evidence="4">3.-.-.-</ecNumber>
    </submittedName>
</protein>
<dbReference type="InterPro" id="IPR050491">
    <property type="entry name" value="AmpC-like"/>
</dbReference>
<evidence type="ECO:0000313" key="5">
    <source>
        <dbReference type="Proteomes" id="UP001597145"/>
    </source>
</evidence>